<keyword evidence="7 8" id="KW-0472">Membrane</keyword>
<evidence type="ECO:0000256" key="4">
    <source>
        <dbReference type="ARBA" id="ARBA00022692"/>
    </source>
</evidence>
<feature type="transmembrane region" description="Helical" evidence="9">
    <location>
        <begin position="134"/>
        <end position="153"/>
    </location>
</feature>
<dbReference type="EMBL" id="JAAXKX010000005">
    <property type="protein sequence ID" value="NKN32628.1"/>
    <property type="molecule type" value="Genomic_DNA"/>
</dbReference>
<dbReference type="PIRSF" id="PIRSF018472">
    <property type="entry name" value="MreD_proteobac"/>
    <property type="match status" value="1"/>
</dbReference>
<keyword evidence="5 8" id="KW-0133">Cell shape</keyword>
<accession>A0ABX1I5S9</accession>
<comment type="caution">
    <text evidence="10">The sequence shown here is derived from an EMBL/GenBank/DDBJ whole genome shotgun (WGS) entry which is preliminary data.</text>
</comment>
<keyword evidence="4 9" id="KW-0812">Transmembrane</keyword>
<evidence type="ECO:0000313" key="11">
    <source>
        <dbReference type="Proteomes" id="UP000740754"/>
    </source>
</evidence>
<comment type="subcellular location">
    <subcellularLocation>
        <location evidence="8">Cell inner membrane</location>
    </subcellularLocation>
    <subcellularLocation>
        <location evidence="1">Cell membrane</location>
        <topology evidence="1">Multi-pass membrane protein</topology>
    </subcellularLocation>
</comment>
<dbReference type="RefSeq" id="WP_168667353.1">
    <property type="nucleotide sequence ID" value="NZ_JAAXKX010000005.1"/>
</dbReference>
<evidence type="ECO:0000256" key="9">
    <source>
        <dbReference type="SAM" id="Phobius"/>
    </source>
</evidence>
<evidence type="ECO:0000256" key="5">
    <source>
        <dbReference type="ARBA" id="ARBA00022960"/>
    </source>
</evidence>
<keyword evidence="8" id="KW-0997">Cell inner membrane</keyword>
<evidence type="ECO:0000256" key="2">
    <source>
        <dbReference type="ARBA" id="ARBA00007776"/>
    </source>
</evidence>
<dbReference type="NCBIfam" id="TIGR03426">
    <property type="entry name" value="shape_MreD"/>
    <property type="match status" value="1"/>
</dbReference>
<name>A0ABX1I5S9_9GAMM</name>
<keyword evidence="6 9" id="KW-1133">Transmembrane helix</keyword>
<keyword evidence="11" id="KW-1185">Reference proteome</keyword>
<evidence type="ECO:0000256" key="1">
    <source>
        <dbReference type="ARBA" id="ARBA00004651"/>
    </source>
</evidence>
<proteinExistence type="inferred from homology"/>
<dbReference type="InterPro" id="IPR026034">
    <property type="entry name" value="MreD_proteobac"/>
</dbReference>
<dbReference type="InterPro" id="IPR007227">
    <property type="entry name" value="Cell_shape_determining_MreD"/>
</dbReference>
<dbReference type="Proteomes" id="UP000740754">
    <property type="component" value="Unassembled WGS sequence"/>
</dbReference>
<comment type="function">
    <text evidence="8">Involved in formation of the rod shape of the cell. May also contribute to regulation of formation of penicillin-binding proteins.</text>
</comment>
<reference evidence="10 11" key="1">
    <citation type="submission" date="2020-04" db="EMBL/GenBank/DDBJ databases">
        <title>Draft Whole-Genome sequence of Marichromatium bheemlicum DSM 18632, type strain.</title>
        <authorList>
            <person name="Kyndt J.A."/>
            <person name="Meyer T.E."/>
        </authorList>
    </citation>
    <scope>NUCLEOTIDE SEQUENCE [LARGE SCALE GENOMIC DNA]</scope>
    <source>
        <strain evidence="10 11">DSM 18632</strain>
    </source>
</reference>
<evidence type="ECO:0000256" key="3">
    <source>
        <dbReference type="ARBA" id="ARBA00022475"/>
    </source>
</evidence>
<dbReference type="PANTHER" id="PTHR37484">
    <property type="entry name" value="ROD SHAPE-DETERMINING PROTEIN MRED"/>
    <property type="match status" value="1"/>
</dbReference>
<protein>
    <recommendedName>
        <fullName evidence="8">Rod shape-determining protein MreD</fullName>
    </recommendedName>
</protein>
<evidence type="ECO:0000256" key="6">
    <source>
        <dbReference type="ARBA" id="ARBA00022989"/>
    </source>
</evidence>
<keyword evidence="3 8" id="KW-1003">Cell membrane</keyword>
<evidence type="ECO:0000256" key="8">
    <source>
        <dbReference type="PIRNR" id="PIRNR018472"/>
    </source>
</evidence>
<evidence type="ECO:0000313" key="10">
    <source>
        <dbReference type="EMBL" id="NKN32628.1"/>
    </source>
</evidence>
<gene>
    <name evidence="10" type="primary">mreD</name>
    <name evidence="10" type="ORF">HF203_05265</name>
</gene>
<feature type="transmembrane region" description="Helical" evidence="9">
    <location>
        <begin position="101"/>
        <end position="122"/>
    </location>
</feature>
<organism evidence="10 11">
    <name type="scientific">Marichromatium bheemlicum</name>
    <dbReference type="NCBI Taxonomy" id="365339"/>
    <lineage>
        <taxon>Bacteria</taxon>
        <taxon>Pseudomonadati</taxon>
        <taxon>Pseudomonadota</taxon>
        <taxon>Gammaproteobacteria</taxon>
        <taxon>Chromatiales</taxon>
        <taxon>Chromatiaceae</taxon>
        <taxon>Marichromatium</taxon>
    </lineage>
</organism>
<evidence type="ECO:0000256" key="7">
    <source>
        <dbReference type="ARBA" id="ARBA00023136"/>
    </source>
</evidence>
<sequence length="162" mass="18034">MSESRPRGSWLIGLSLLTAFCLTILPMPVEFEALRPQWVALVVVFWSLHTPERAGVFSAFGAGLALDVVSGTLLGQHALTLSLLAYLVVELHQRIRIFPMWQQTLFVWVLLLAERLLTLWVLGATGQPMPGLSYWLPTFLGLILWPWLSALLGDLGRRAGTL</sequence>
<comment type="similarity">
    <text evidence="2 8">Belongs to the MreD family.</text>
</comment>
<dbReference type="Pfam" id="PF04093">
    <property type="entry name" value="MreD"/>
    <property type="match status" value="1"/>
</dbReference>
<feature type="transmembrane region" description="Helical" evidence="9">
    <location>
        <begin position="57"/>
        <end position="89"/>
    </location>
</feature>
<dbReference type="PANTHER" id="PTHR37484:SF1">
    <property type="entry name" value="ROD SHAPE-DETERMINING PROTEIN MRED"/>
    <property type="match status" value="1"/>
</dbReference>